<evidence type="ECO:0000313" key="6">
    <source>
        <dbReference type="Proteomes" id="UP000664096"/>
    </source>
</evidence>
<dbReference type="AlphaFoldDB" id="A0A939J4L6"/>
<dbReference type="InterPro" id="IPR014756">
    <property type="entry name" value="Ig_E-set"/>
</dbReference>
<dbReference type="Gene3D" id="2.60.40.10">
    <property type="entry name" value="Immunoglobulins"/>
    <property type="match status" value="1"/>
</dbReference>
<feature type="domain" description="Quinohemoprotein amine dehydrogenase alpha subunit" evidence="4">
    <location>
        <begin position="203"/>
        <end position="305"/>
    </location>
</feature>
<dbReference type="SUPFAM" id="SSF46626">
    <property type="entry name" value="Cytochrome c"/>
    <property type="match status" value="2"/>
</dbReference>
<evidence type="ECO:0000259" key="2">
    <source>
        <dbReference type="Pfam" id="PF09098"/>
    </source>
</evidence>
<dbReference type="InterPro" id="IPR036718">
    <property type="entry name" value="H-AmDH_asu_dom2_sf"/>
</dbReference>
<sequence>MIERLRKGHAAGLAGLLLLTPIPGLAQDGATLLEENCAGCHAPGENGALSRIAGQRKSPEGWLMTIVRMRLFHGMEIDNDVQSQLVHYLADTQGLAPSETEGYRYILEREPAVVEEIDAPLGEMCSRCHSGARVALQRRTQDEWDLHIDFHVGQWPTLEYQALGRDREWLKIAREEVVPMLAEKYPFETEAWSTWQSAEKSDANGTWVFTTRLPSKGEAYGTLEVSGETQPYTVAGTLKTANGDEFAVSGKLNVYTGYEWRANIEIGGTTYRQVLAMSEDGSTVSGRQFLHAEDSLGAAFKAVKAGDGPAIAGVVPSTLAAGEATTVQIVGTDLSSIDLSGAVVASGGTANAYGAAIELSPDAGTDGTVSIAAGDASDKDGLAVYSHIDSLKVEPEFGVARVGGGGGSAGKVPARFDAVGYWNGPDGQAGTEDDVRIGIIPATWSVAAFNEEAEVLKDVEHAGEMDTSLGIFMPAVAGPNPERPFSTNNAGNLKVVATNGDVSGEGQLIVTVQRWNDPPIR</sequence>
<dbReference type="Gene3D" id="1.10.760.10">
    <property type="entry name" value="Cytochrome c-like domain"/>
    <property type="match status" value="1"/>
</dbReference>
<dbReference type="SUPFAM" id="SSF81296">
    <property type="entry name" value="E set domains"/>
    <property type="match status" value="1"/>
</dbReference>
<accession>A0A939J4L6</accession>
<dbReference type="InterPro" id="IPR036909">
    <property type="entry name" value="Cyt_c-like_dom_sf"/>
</dbReference>
<feature type="signal peptide" evidence="1">
    <location>
        <begin position="1"/>
        <end position="26"/>
    </location>
</feature>
<dbReference type="NCBIfam" id="TIGR03908">
    <property type="entry name" value="QH_alpha"/>
    <property type="match status" value="1"/>
</dbReference>
<gene>
    <name evidence="5" type="primary">peaA</name>
    <name evidence="5" type="ORF">JF539_13265</name>
</gene>
<organism evidence="5 6">
    <name type="scientific">Roseibium aggregatum</name>
    <dbReference type="NCBI Taxonomy" id="187304"/>
    <lineage>
        <taxon>Bacteria</taxon>
        <taxon>Pseudomonadati</taxon>
        <taxon>Pseudomonadota</taxon>
        <taxon>Alphaproteobacteria</taxon>
        <taxon>Hyphomicrobiales</taxon>
        <taxon>Stappiaceae</taxon>
        <taxon>Roseibium</taxon>
    </lineage>
</organism>
<reference evidence="5" key="1">
    <citation type="submission" date="2020-12" db="EMBL/GenBank/DDBJ databases">
        <title>Oil enriched cultivation method for isolating marine PHA-producing bacteria.</title>
        <authorList>
            <person name="Zheng W."/>
            <person name="Yu S."/>
            <person name="Huang Y."/>
        </authorList>
    </citation>
    <scope>NUCLEOTIDE SEQUENCE</scope>
    <source>
        <strain evidence="5">SY-2-12</strain>
    </source>
</reference>
<dbReference type="GO" id="GO:0009055">
    <property type="term" value="F:electron transfer activity"/>
    <property type="evidence" value="ECO:0007669"/>
    <property type="project" value="InterPro"/>
</dbReference>
<dbReference type="InterPro" id="IPR009111">
    <property type="entry name" value="QH-AmDH_asu_dom2"/>
</dbReference>
<name>A0A939J4L6_9HYPH</name>
<feature type="chain" id="PRO_5038002573" evidence="1">
    <location>
        <begin position="27"/>
        <end position="521"/>
    </location>
</feature>
<dbReference type="Pfam" id="PF09100">
    <property type="entry name" value="Qn_am_d_aIV"/>
    <property type="match status" value="1"/>
</dbReference>
<dbReference type="GO" id="GO:0020037">
    <property type="term" value="F:heme binding"/>
    <property type="evidence" value="ECO:0007669"/>
    <property type="project" value="InterPro"/>
</dbReference>
<proteinExistence type="predicted"/>
<evidence type="ECO:0000259" key="4">
    <source>
        <dbReference type="Pfam" id="PF14930"/>
    </source>
</evidence>
<dbReference type="InterPro" id="IPR015182">
    <property type="entry name" value="QH-AmDH_asu_heme-bd_dom"/>
</dbReference>
<dbReference type="RefSeq" id="WP_207141150.1">
    <property type="nucleotide sequence ID" value="NZ_JAEKJZ010000002.1"/>
</dbReference>
<feature type="domain" description="Quinohemoprotein amine dehydrogenase alpha subunit" evidence="3">
    <location>
        <begin position="391"/>
        <end position="520"/>
    </location>
</feature>
<protein>
    <submittedName>
        <fullName evidence="5">Quinohemoprotein amine dehydrogenase subunit alpha</fullName>
    </submittedName>
</protein>
<dbReference type="InterPro" id="IPR013783">
    <property type="entry name" value="Ig-like_fold"/>
</dbReference>
<comment type="caution">
    <text evidence="5">The sequence shown here is derived from an EMBL/GenBank/DDBJ whole genome shotgun (WGS) entry which is preliminary data.</text>
</comment>
<dbReference type="SUPFAM" id="SSF69298">
    <property type="entry name" value="Quinohemoprotein amine dehydrogenase A chain, domain 3"/>
    <property type="match status" value="1"/>
</dbReference>
<dbReference type="InterPro" id="IPR023887">
    <property type="entry name" value="QH-AmDH_asu"/>
</dbReference>
<dbReference type="EMBL" id="JAEKJZ010000002">
    <property type="protein sequence ID" value="MBN9671310.1"/>
    <property type="molecule type" value="Genomic_DNA"/>
</dbReference>
<evidence type="ECO:0000259" key="3">
    <source>
        <dbReference type="Pfam" id="PF09100"/>
    </source>
</evidence>
<evidence type="ECO:0000256" key="1">
    <source>
        <dbReference type="SAM" id="SignalP"/>
    </source>
</evidence>
<feature type="domain" description="Quinohemoprotein amine dehydrogenase alpha subunit haem binding" evidence="2">
    <location>
        <begin position="28"/>
        <end position="192"/>
    </location>
</feature>
<dbReference type="Gene3D" id="2.40.128.120">
    <property type="entry name" value="Quinohemoprotein amine dehydrogenase alpha subunit, domain 2"/>
    <property type="match status" value="1"/>
</dbReference>
<dbReference type="InterPro" id="IPR015184">
    <property type="entry name" value="QH-AmDH_asu_dom_IV"/>
</dbReference>
<dbReference type="Proteomes" id="UP000664096">
    <property type="component" value="Unassembled WGS sequence"/>
</dbReference>
<dbReference type="Pfam" id="PF09098">
    <property type="entry name" value="Dehyd-heme_bind"/>
    <property type="match status" value="1"/>
</dbReference>
<keyword evidence="1" id="KW-0732">Signal</keyword>
<evidence type="ECO:0000313" key="5">
    <source>
        <dbReference type="EMBL" id="MBN9671310.1"/>
    </source>
</evidence>
<dbReference type="Pfam" id="PF14930">
    <property type="entry name" value="Qn_am_d_aII"/>
    <property type="match status" value="1"/>
</dbReference>